<dbReference type="PANTHER" id="PTHR30511:SF3">
    <property type="entry name" value="LYSINE RACEMASE"/>
    <property type="match status" value="1"/>
</dbReference>
<organism evidence="5 6">
    <name type="scientific">Caldibacillus thermoamylovorans</name>
    <dbReference type="NCBI Taxonomy" id="35841"/>
    <lineage>
        <taxon>Bacteria</taxon>
        <taxon>Bacillati</taxon>
        <taxon>Bacillota</taxon>
        <taxon>Bacilli</taxon>
        <taxon>Bacillales</taxon>
        <taxon>Bacillaceae</taxon>
        <taxon>Caldibacillus</taxon>
    </lineage>
</organism>
<gene>
    <name evidence="5" type="ORF">BT1A1_1003</name>
</gene>
<keyword evidence="2" id="KW-0663">Pyridoxal phosphate</keyword>
<evidence type="ECO:0000256" key="3">
    <source>
        <dbReference type="ARBA" id="ARBA00023235"/>
    </source>
</evidence>
<accession>A0A090IZ93</accession>
<dbReference type="InterPro" id="IPR000821">
    <property type="entry name" value="Ala_racemase"/>
</dbReference>
<dbReference type="GO" id="GO:0005829">
    <property type="term" value="C:cytosol"/>
    <property type="evidence" value="ECO:0007669"/>
    <property type="project" value="TreeGrafter"/>
</dbReference>
<evidence type="ECO:0000256" key="2">
    <source>
        <dbReference type="ARBA" id="ARBA00022898"/>
    </source>
</evidence>
<comment type="cofactor">
    <cofactor evidence="1">
        <name>pyridoxal 5'-phosphate</name>
        <dbReference type="ChEBI" id="CHEBI:597326"/>
    </cofactor>
</comment>
<keyword evidence="6" id="KW-1185">Reference proteome</keyword>
<keyword evidence="3" id="KW-0413">Isomerase</keyword>
<dbReference type="GO" id="GO:0008784">
    <property type="term" value="F:alanine racemase activity"/>
    <property type="evidence" value="ECO:0007669"/>
    <property type="project" value="TreeGrafter"/>
</dbReference>
<protein>
    <recommendedName>
        <fullName evidence="4">Alanine racemase N-terminal domain-containing protein</fullName>
    </recommendedName>
</protein>
<dbReference type="PANTHER" id="PTHR30511">
    <property type="entry name" value="ALANINE RACEMASE"/>
    <property type="match status" value="1"/>
</dbReference>
<sequence>MNPKIIIDLNKFTDNLDYIGKKMKAKGLTLTHITKVYAADPNIVKVADENKYVDYLGDARIENIRNYPQVSKPKILIRIPMHSEIEDVIRYADISFNSEISTIRFLNNEAKRQKKIHKVVLMVDLGDLREGYFDVKELHKAVAEILTMTNIQLFGLAVNLTCFGGVIPDKGILQKLVDYKNSIESSYGLSLSMISGGNSSSLYLLDKDGIPEGINNLRLGEAIVIGKETAFGQFYDEMHHDVFTLSAELVEIKEKPSVPIGKIGMDAFGQKPVFVDKGQMLRGIVAIGRQDINHLGLIPIDKRIEIVGASSDHLILNLTKCKKDYKVGDSVRFYMNYSALLRAFTSKYVNRTYIQQQYNMRNFFYKKGDRPIVLCHH</sequence>
<name>A0A090IZ93_9BACI</name>
<evidence type="ECO:0000313" key="6">
    <source>
        <dbReference type="Proteomes" id="UP000040576"/>
    </source>
</evidence>
<dbReference type="Proteomes" id="UP000040576">
    <property type="component" value="Unassembled WGS sequence"/>
</dbReference>
<dbReference type="NCBIfam" id="NF040742">
    <property type="entry name" value="racem_Orr"/>
    <property type="match status" value="1"/>
</dbReference>
<dbReference type="Gene3D" id="3.20.20.10">
    <property type="entry name" value="Alanine racemase"/>
    <property type="match status" value="1"/>
</dbReference>
<dbReference type="InterPro" id="IPR029066">
    <property type="entry name" value="PLP-binding_barrel"/>
</dbReference>
<dbReference type="RefSeq" id="WP_072012642.1">
    <property type="nucleotide sequence ID" value="NZ_CCRF01000035.1"/>
</dbReference>
<evidence type="ECO:0000259" key="4">
    <source>
        <dbReference type="Pfam" id="PF01168"/>
    </source>
</evidence>
<dbReference type="InterPro" id="IPR001608">
    <property type="entry name" value="Ala_racemase_N"/>
</dbReference>
<dbReference type="GO" id="GO:0030170">
    <property type="term" value="F:pyridoxal phosphate binding"/>
    <property type="evidence" value="ECO:0007669"/>
    <property type="project" value="TreeGrafter"/>
</dbReference>
<evidence type="ECO:0000313" key="5">
    <source>
        <dbReference type="EMBL" id="CEE00850.1"/>
    </source>
</evidence>
<dbReference type="EMBL" id="CCRF01000035">
    <property type="protein sequence ID" value="CEE00850.1"/>
    <property type="molecule type" value="Genomic_DNA"/>
</dbReference>
<reference evidence="5 6" key="1">
    <citation type="submission" date="2014-07" db="EMBL/GenBank/DDBJ databases">
        <authorList>
            <person name="Wibberg Daniel"/>
        </authorList>
    </citation>
    <scope>NUCLEOTIDE SEQUENCE [LARGE SCALE GENOMIC DNA]</scope>
</reference>
<dbReference type="AlphaFoldDB" id="A0A090IZ93"/>
<evidence type="ECO:0000256" key="1">
    <source>
        <dbReference type="ARBA" id="ARBA00001933"/>
    </source>
</evidence>
<dbReference type="CDD" id="cd06815">
    <property type="entry name" value="PLPDE_III_AR_like_1"/>
    <property type="match status" value="1"/>
</dbReference>
<feature type="domain" description="Alanine racemase N-terminal" evidence="4">
    <location>
        <begin position="7"/>
        <end position="224"/>
    </location>
</feature>
<dbReference type="Pfam" id="PF01168">
    <property type="entry name" value="Ala_racemase_N"/>
    <property type="match status" value="1"/>
</dbReference>
<proteinExistence type="predicted"/>
<dbReference type="SUPFAM" id="SSF51419">
    <property type="entry name" value="PLP-binding barrel"/>
    <property type="match status" value="1"/>
</dbReference>